<reference evidence="4" key="2">
    <citation type="journal article" date="2023" name="Commun. Biol.">
        <title>Intrasexual cuticular hydrocarbon dimorphism in a wasp sheds light on hydrocarbon biosynthesis genes in Hymenoptera.</title>
        <authorList>
            <person name="Moris V.C."/>
            <person name="Podsiadlowski L."/>
            <person name="Martin S."/>
            <person name="Oeyen J.P."/>
            <person name="Donath A."/>
            <person name="Petersen M."/>
            <person name="Wilbrandt J."/>
            <person name="Misof B."/>
            <person name="Liedtke D."/>
            <person name="Thamm M."/>
            <person name="Scheiner R."/>
            <person name="Schmitt T."/>
            <person name="Niehuis O."/>
        </authorList>
    </citation>
    <scope>NUCLEOTIDE SEQUENCE</scope>
    <source>
        <strain evidence="4">GBR_01_08_01A</strain>
    </source>
</reference>
<evidence type="ECO:0000259" key="3">
    <source>
        <dbReference type="PROSITE" id="PS50158"/>
    </source>
</evidence>
<feature type="domain" description="CCHC-type" evidence="3">
    <location>
        <begin position="127"/>
        <end position="143"/>
    </location>
</feature>
<keyword evidence="1" id="KW-0862">Zinc</keyword>
<comment type="caution">
    <text evidence="4">The sequence shown here is derived from an EMBL/GenBank/DDBJ whole genome shotgun (WGS) entry which is preliminary data.</text>
</comment>
<dbReference type="SMART" id="SM00343">
    <property type="entry name" value="ZnF_C2HC"/>
    <property type="match status" value="2"/>
</dbReference>
<feature type="region of interest" description="Disordered" evidence="2">
    <location>
        <begin position="25"/>
        <end position="50"/>
    </location>
</feature>
<dbReference type="GO" id="GO:0008270">
    <property type="term" value="F:zinc ion binding"/>
    <property type="evidence" value="ECO:0007669"/>
    <property type="project" value="UniProtKB-KW"/>
</dbReference>
<feature type="domain" description="CCHC-type" evidence="3">
    <location>
        <begin position="151"/>
        <end position="165"/>
    </location>
</feature>
<dbReference type="PANTHER" id="PTHR23002">
    <property type="entry name" value="ZINC FINGER CCHC DOMAIN CONTAINING PROTEIN"/>
    <property type="match status" value="1"/>
</dbReference>
<dbReference type="Pfam" id="PF00098">
    <property type="entry name" value="zf-CCHC"/>
    <property type="match status" value="2"/>
</dbReference>
<dbReference type="SUPFAM" id="SSF57756">
    <property type="entry name" value="Retrovirus zinc finger-like domains"/>
    <property type="match status" value="1"/>
</dbReference>
<keyword evidence="1" id="KW-0863">Zinc-finger</keyword>
<dbReference type="InterPro" id="IPR001878">
    <property type="entry name" value="Znf_CCHC"/>
</dbReference>
<proteinExistence type="predicted"/>
<sequence length="345" mass="38315">MFANKGDLEAGNPAQEENVTEVNIAGPNTSNTYRGQPESHPSSPRGHLNVEYSPSHLTTFTCSCRLIATHRRSQVTFKPSLIKDSVSTLFKAFEQISLSNDYQKGNRSTERPVSGIQRRDFHPRPPRCFNCNQEGHYASTCPKPKREKGSCFSCGVSGHTFRDCPTTKDVPRKQGRAEPASTTTLIETPQNFVSAVGESVINLSGDQAKVPLEQTSCECCILITPEHEEHYYLEALINSGSAINIITERTYSTYFGESPLMREKDGTNYGGSYVKVTLSEKVTLEYFEPTSEILSIEYIEKKDALDGVRDNLDPSLPLKTRDTLFEILDDYTNSQGACLGASVMR</sequence>
<evidence type="ECO:0000256" key="2">
    <source>
        <dbReference type="SAM" id="MobiDB-lite"/>
    </source>
</evidence>
<protein>
    <recommendedName>
        <fullName evidence="3">CCHC-type domain-containing protein</fullName>
    </recommendedName>
</protein>
<keyword evidence="5" id="KW-1185">Reference proteome</keyword>
<evidence type="ECO:0000313" key="5">
    <source>
        <dbReference type="Proteomes" id="UP001258017"/>
    </source>
</evidence>
<organism evidence="4 5">
    <name type="scientific">Odynerus spinipes</name>
    <dbReference type="NCBI Taxonomy" id="1348599"/>
    <lineage>
        <taxon>Eukaryota</taxon>
        <taxon>Metazoa</taxon>
        <taxon>Ecdysozoa</taxon>
        <taxon>Arthropoda</taxon>
        <taxon>Hexapoda</taxon>
        <taxon>Insecta</taxon>
        <taxon>Pterygota</taxon>
        <taxon>Neoptera</taxon>
        <taxon>Endopterygota</taxon>
        <taxon>Hymenoptera</taxon>
        <taxon>Apocrita</taxon>
        <taxon>Aculeata</taxon>
        <taxon>Vespoidea</taxon>
        <taxon>Vespidae</taxon>
        <taxon>Eumeninae</taxon>
        <taxon>Odynerus</taxon>
    </lineage>
</organism>
<keyword evidence="1" id="KW-0479">Metal-binding</keyword>
<dbReference type="InterPro" id="IPR036875">
    <property type="entry name" value="Znf_CCHC_sf"/>
</dbReference>
<reference evidence="4" key="1">
    <citation type="submission" date="2021-08" db="EMBL/GenBank/DDBJ databases">
        <authorList>
            <person name="Misof B."/>
            <person name="Oliver O."/>
            <person name="Podsiadlowski L."/>
            <person name="Donath A."/>
            <person name="Peters R."/>
            <person name="Mayer C."/>
            <person name="Rust J."/>
            <person name="Gunkel S."/>
            <person name="Lesny P."/>
            <person name="Martin S."/>
            <person name="Oeyen J.P."/>
            <person name="Petersen M."/>
            <person name="Panagiotis P."/>
            <person name="Wilbrandt J."/>
            <person name="Tanja T."/>
        </authorList>
    </citation>
    <scope>NUCLEOTIDE SEQUENCE</scope>
    <source>
        <strain evidence="4">GBR_01_08_01A</strain>
        <tissue evidence="4">Thorax + abdomen</tissue>
    </source>
</reference>
<evidence type="ECO:0000313" key="4">
    <source>
        <dbReference type="EMBL" id="KAK2578809.1"/>
    </source>
</evidence>
<dbReference type="AlphaFoldDB" id="A0AAD9VLF8"/>
<gene>
    <name evidence="4" type="ORF">KPH14_000814</name>
</gene>
<dbReference type="Gene3D" id="4.10.60.10">
    <property type="entry name" value="Zinc finger, CCHC-type"/>
    <property type="match status" value="2"/>
</dbReference>
<dbReference type="GO" id="GO:0003676">
    <property type="term" value="F:nucleic acid binding"/>
    <property type="evidence" value="ECO:0007669"/>
    <property type="project" value="InterPro"/>
</dbReference>
<evidence type="ECO:0000256" key="1">
    <source>
        <dbReference type="PROSITE-ProRule" id="PRU00047"/>
    </source>
</evidence>
<accession>A0AAD9VLF8</accession>
<name>A0AAD9VLF8_9HYME</name>
<dbReference type="PROSITE" id="PS50158">
    <property type="entry name" value="ZF_CCHC"/>
    <property type="match status" value="2"/>
</dbReference>
<dbReference type="EMBL" id="JAIFRP010000164">
    <property type="protein sequence ID" value="KAK2578809.1"/>
    <property type="molecule type" value="Genomic_DNA"/>
</dbReference>
<dbReference type="InterPro" id="IPR051714">
    <property type="entry name" value="Znf_CCHC_NABP"/>
</dbReference>
<feature type="compositionally biased region" description="Polar residues" evidence="2">
    <location>
        <begin position="25"/>
        <end position="42"/>
    </location>
</feature>
<dbReference type="Proteomes" id="UP001258017">
    <property type="component" value="Unassembled WGS sequence"/>
</dbReference>